<keyword evidence="3" id="KW-1185">Reference proteome</keyword>
<evidence type="ECO:0000313" key="3">
    <source>
        <dbReference type="Proteomes" id="UP000644020"/>
    </source>
</evidence>
<dbReference type="EMBL" id="BMUL01000027">
    <property type="protein sequence ID" value="GHB10454.1"/>
    <property type="molecule type" value="Genomic_DNA"/>
</dbReference>
<dbReference type="Proteomes" id="UP000644020">
    <property type="component" value="Unassembled WGS sequence"/>
</dbReference>
<reference evidence="2" key="2">
    <citation type="submission" date="2020-09" db="EMBL/GenBank/DDBJ databases">
        <authorList>
            <person name="Sun Q."/>
            <person name="Ohkuma M."/>
        </authorList>
    </citation>
    <scope>NUCLEOTIDE SEQUENCE</scope>
    <source>
        <strain evidence="2">JCM 4518</strain>
    </source>
</reference>
<name>A0A918T8R5_9ACTN</name>
<comment type="caution">
    <text evidence="2">The sequence shown here is derived from an EMBL/GenBank/DDBJ whole genome shotgun (WGS) entry which is preliminary data.</text>
</comment>
<protein>
    <submittedName>
        <fullName evidence="2">Uncharacterized protein</fullName>
    </submittedName>
</protein>
<feature type="compositionally biased region" description="Gly residues" evidence="1">
    <location>
        <begin position="1"/>
        <end position="10"/>
    </location>
</feature>
<evidence type="ECO:0000313" key="2">
    <source>
        <dbReference type="EMBL" id="GHB10454.1"/>
    </source>
</evidence>
<organism evidence="2 3">
    <name type="scientific">Streptomyces termitum</name>
    <dbReference type="NCBI Taxonomy" id="67368"/>
    <lineage>
        <taxon>Bacteria</taxon>
        <taxon>Bacillati</taxon>
        <taxon>Actinomycetota</taxon>
        <taxon>Actinomycetes</taxon>
        <taxon>Kitasatosporales</taxon>
        <taxon>Streptomycetaceae</taxon>
        <taxon>Streptomyces</taxon>
    </lineage>
</organism>
<reference evidence="2" key="1">
    <citation type="journal article" date="2014" name="Int. J. Syst. Evol. Microbiol.">
        <title>Complete genome sequence of Corynebacterium casei LMG S-19264T (=DSM 44701T), isolated from a smear-ripened cheese.</title>
        <authorList>
            <consortium name="US DOE Joint Genome Institute (JGI-PGF)"/>
            <person name="Walter F."/>
            <person name="Albersmeier A."/>
            <person name="Kalinowski J."/>
            <person name="Ruckert C."/>
        </authorList>
    </citation>
    <scope>NUCLEOTIDE SEQUENCE</scope>
    <source>
        <strain evidence="2">JCM 4518</strain>
    </source>
</reference>
<gene>
    <name evidence="2" type="ORF">GCM10010305_61630</name>
</gene>
<proteinExistence type="predicted"/>
<accession>A0A918T8R5</accession>
<sequence length="630" mass="69959">MSGGGRGGRQAGMPPCDWQPPERLLEASGGTAVRVIEESGDRSRVFDFANIQDSKGKRVVIEEGLQRWFASAFAERTSPRSGVKRVRGAESLYAVLSWLARYFSVQSPTVRGPGDVTEAHVLELWTHTEGRNAASQRTHLHRLRQLWRDDKKLSKEVRDALYKERMPEVTELSDVPEYDDAMQRIMVALRHDIRVARDRIRSGQDLLARFRAGQVGSGHPDHELGMLLDVFERTGDLPRVPGGTMVSVVWKLGGSKVITRRLCLTSRELTAFGLLLTALTAENFGTVAAWPAAHYRPDGGVEGVPQVALIEASKPRRGPEREHMVTPVEDVPEELADLLIADDPEHRLFRSPLRVYQLLLDLTQLARRHGGHSSAFAGFRTQTSGAKRWTRGADAKNIARWSVQHGFPTKEPTKDGVEPVESRRLRQTGIERKRRPVAHSRSTMNDHYLARSKDIATQSRVVVADALRSQVAAARKRRSIAVLPAALVARAASDLEGTARDADLDPAVLQRLVSGEQDTVLTGCTDHLNSPGAPPGQPCAESFLACLGCENARALPHQLPLQIAALDQMSILKVHTDVATWNARHAVHHERLEDLVGQYHQSEQDQARRRLTGRQSEMINDLMAGRMDLR</sequence>
<dbReference type="AlphaFoldDB" id="A0A918T8R5"/>
<feature type="region of interest" description="Disordered" evidence="1">
    <location>
        <begin position="1"/>
        <end position="20"/>
    </location>
</feature>
<evidence type="ECO:0000256" key="1">
    <source>
        <dbReference type="SAM" id="MobiDB-lite"/>
    </source>
</evidence>